<reference evidence="3" key="1">
    <citation type="submission" date="2018-07" db="EMBL/GenBank/DDBJ databases">
        <authorList>
            <person name="Safronova V.I."/>
            <person name="Chirak E.R."/>
            <person name="Sazanova A.L."/>
        </authorList>
    </citation>
    <scope>NUCLEOTIDE SEQUENCE [LARGE SCALE GENOMIC DNA]</scope>
    <source>
        <strain evidence="3">RCAM04685</strain>
    </source>
</reference>
<dbReference type="InterPro" id="IPR050194">
    <property type="entry name" value="Glycosyltransferase_grp1"/>
</dbReference>
<evidence type="ECO:0000313" key="3">
    <source>
        <dbReference type="Proteomes" id="UP000255207"/>
    </source>
</evidence>
<dbReference type="PANTHER" id="PTHR45947">
    <property type="entry name" value="SULFOQUINOVOSYL TRANSFERASE SQD2"/>
    <property type="match status" value="1"/>
</dbReference>
<accession>A0A370L383</accession>
<evidence type="ECO:0000313" key="2">
    <source>
        <dbReference type="EMBL" id="RDJ22550.1"/>
    </source>
</evidence>
<keyword evidence="2" id="KW-0808">Transferase</keyword>
<organism evidence="2 3">
    <name type="scientific">Bosea caraganae</name>
    <dbReference type="NCBI Taxonomy" id="2763117"/>
    <lineage>
        <taxon>Bacteria</taxon>
        <taxon>Pseudomonadati</taxon>
        <taxon>Pseudomonadota</taxon>
        <taxon>Alphaproteobacteria</taxon>
        <taxon>Hyphomicrobiales</taxon>
        <taxon>Boseaceae</taxon>
        <taxon>Bosea</taxon>
    </lineage>
</organism>
<keyword evidence="3" id="KW-1185">Reference proteome</keyword>
<comment type="caution">
    <text evidence="2">The sequence shown here is derived from an EMBL/GenBank/DDBJ whole genome shotgun (WGS) entry which is preliminary data.</text>
</comment>
<dbReference type="Pfam" id="PF00534">
    <property type="entry name" value="Glycos_transf_1"/>
    <property type="match status" value="1"/>
</dbReference>
<dbReference type="InterPro" id="IPR001296">
    <property type="entry name" value="Glyco_trans_1"/>
</dbReference>
<dbReference type="AlphaFoldDB" id="A0A370L383"/>
<dbReference type="GO" id="GO:0016757">
    <property type="term" value="F:glycosyltransferase activity"/>
    <property type="evidence" value="ECO:0007669"/>
    <property type="project" value="InterPro"/>
</dbReference>
<dbReference type="EMBL" id="QQTP01000010">
    <property type="protein sequence ID" value="RDJ22550.1"/>
    <property type="molecule type" value="Genomic_DNA"/>
</dbReference>
<protein>
    <submittedName>
        <fullName evidence="2">Glycosyltransferase family 1 protein</fullName>
    </submittedName>
</protein>
<dbReference type="CDD" id="cd03801">
    <property type="entry name" value="GT4_PimA-like"/>
    <property type="match status" value="1"/>
</dbReference>
<dbReference type="PANTHER" id="PTHR45947:SF3">
    <property type="entry name" value="SULFOQUINOVOSYL TRANSFERASE SQD2"/>
    <property type="match status" value="1"/>
</dbReference>
<feature type="domain" description="Glycosyl transferase family 1" evidence="1">
    <location>
        <begin position="209"/>
        <end position="338"/>
    </location>
</feature>
<evidence type="ECO:0000259" key="1">
    <source>
        <dbReference type="Pfam" id="PF00534"/>
    </source>
</evidence>
<gene>
    <name evidence="2" type="ORF">DWE98_19135</name>
</gene>
<dbReference type="SUPFAM" id="SSF53756">
    <property type="entry name" value="UDP-Glycosyltransferase/glycogen phosphorylase"/>
    <property type="match status" value="1"/>
</dbReference>
<proteinExistence type="predicted"/>
<sequence>MRIAFHTPLNLFEDARISGDRRMAHQLVEAMAGLGHRVEPILNARTYMRQPDPEALIWHLCEAQARRDALLAEWRRDGTAPELWFTYHSYYKAPDLLGPQLSQQLGIPYIIAEGSDSERRAAGEWAEHVALARRSFGLADLHVYFTARDRQSVEPWRGPHAPLLWLPPFIRSVPPAAARTSGTGSPRLLTIAMMRPGKLGSYRALAAALTPLLDEPWSLTIIGDGQMRAEVEAAFAGIPADRLRWLGAIGHEAVKAELATHDVFFWPGVREAYGLVYLEAQATGLAVLAFDSGGVSATVKAGETALLVPDGDMPALTAALARLLKEPGLRQRMGEAARGFVATERTLERATGTIATALELAVSSHAARMAS</sequence>
<dbReference type="Proteomes" id="UP000255207">
    <property type="component" value="Unassembled WGS sequence"/>
</dbReference>
<name>A0A370L383_9HYPH</name>
<dbReference type="Gene3D" id="3.40.50.2000">
    <property type="entry name" value="Glycogen Phosphorylase B"/>
    <property type="match status" value="2"/>
</dbReference>